<protein>
    <submittedName>
        <fullName evidence="1">Uncharacterized protein</fullName>
    </submittedName>
</protein>
<name>A0ACB7J9K0_PLECO</name>
<dbReference type="EMBL" id="WQMT02000002">
    <property type="protein sequence ID" value="KAG9226548.1"/>
    <property type="molecule type" value="Genomic_DNA"/>
</dbReference>
<comment type="caution">
    <text evidence="1">The sequence shown here is derived from an EMBL/GenBank/DDBJ whole genome shotgun (WGS) entry which is preliminary data.</text>
</comment>
<accession>A0ACB7J9K0</accession>
<dbReference type="Proteomes" id="UP000824881">
    <property type="component" value="Unassembled WGS sequence"/>
</dbReference>
<sequence>MSPSTPTTDDSLLPAKLHPDAPCTPRVKQLPIELIHHVVELLAEPDRDRRIPRAWTTCSRVCRTWNRICRHHIFRSILVYARRDGAVASRLNFLHFTASHLAEYILDLHLTFHEADLAKVPGWLPDCFKRFKNLRKLHIGCYATLPSPFAALQTLGITSLLAAGRIQSFEMESYELIEDDSGLLPILSLCSATLEEVKLRLCVDRPGVDLATFPHWKPEPRDQSTVRLDALRKLDFEEDLPRLHETNRIECPNLESLTITRSNHGPWVIPSWIPASLRGLVLKVSEKLDIPQFVTSIRPSRLTIEIYKLDRGSYRSVLAWIKDCIDHLPSPNDLRQLTIRIKVYCFHPIKVFDYPTHEDHQELYRVIEPLHRHGVLERVKLEFATENWRFKPIPTDRTREIVTMQEVFAPLLEGGRFAVDTEHWE</sequence>
<evidence type="ECO:0000313" key="2">
    <source>
        <dbReference type="Proteomes" id="UP000824881"/>
    </source>
</evidence>
<reference evidence="1 2" key="1">
    <citation type="journal article" date="2021" name="Appl. Environ. Microbiol.">
        <title>Genetic linkage and physical mapping for an oyster mushroom Pleurotus cornucopiae and QTL analysis for the trait cap color.</title>
        <authorList>
            <person name="Zhang Y."/>
            <person name="Gao W."/>
            <person name="Sonnenberg A."/>
            <person name="Chen Q."/>
            <person name="Zhang J."/>
            <person name="Huang C."/>
        </authorList>
    </citation>
    <scope>NUCLEOTIDE SEQUENCE [LARGE SCALE GENOMIC DNA]</scope>
    <source>
        <strain evidence="1">CCMSSC00406</strain>
    </source>
</reference>
<gene>
    <name evidence="1" type="ORF">CCMSSC00406_0005785</name>
</gene>
<organism evidence="1 2">
    <name type="scientific">Pleurotus cornucopiae</name>
    <name type="common">Cornucopia mushroom</name>
    <dbReference type="NCBI Taxonomy" id="5321"/>
    <lineage>
        <taxon>Eukaryota</taxon>
        <taxon>Fungi</taxon>
        <taxon>Dikarya</taxon>
        <taxon>Basidiomycota</taxon>
        <taxon>Agaricomycotina</taxon>
        <taxon>Agaricomycetes</taxon>
        <taxon>Agaricomycetidae</taxon>
        <taxon>Agaricales</taxon>
        <taxon>Pleurotineae</taxon>
        <taxon>Pleurotaceae</taxon>
        <taxon>Pleurotus</taxon>
    </lineage>
</organism>
<proteinExistence type="predicted"/>
<keyword evidence="2" id="KW-1185">Reference proteome</keyword>
<evidence type="ECO:0000313" key="1">
    <source>
        <dbReference type="EMBL" id="KAG9226548.1"/>
    </source>
</evidence>